<protein>
    <recommendedName>
        <fullName evidence="4">PASTA domain-containing protein</fullName>
    </recommendedName>
</protein>
<evidence type="ECO:0008006" key="4">
    <source>
        <dbReference type="Google" id="ProtNLM"/>
    </source>
</evidence>
<feature type="signal peptide" evidence="1">
    <location>
        <begin position="1"/>
        <end position="26"/>
    </location>
</feature>
<keyword evidence="3" id="KW-1185">Reference proteome</keyword>
<name>A0ABT4PMB6_9MYCO</name>
<evidence type="ECO:0000313" key="2">
    <source>
        <dbReference type="EMBL" id="MCZ8377713.1"/>
    </source>
</evidence>
<feature type="chain" id="PRO_5047176520" description="PASTA domain-containing protein" evidence="1">
    <location>
        <begin position="27"/>
        <end position="93"/>
    </location>
</feature>
<dbReference type="EMBL" id="JAPZPY010000001">
    <property type="protein sequence ID" value="MCZ8377713.1"/>
    <property type="molecule type" value="Genomic_DNA"/>
</dbReference>
<proteinExistence type="predicted"/>
<comment type="caution">
    <text evidence="2">The sequence shown here is derived from an EMBL/GenBank/DDBJ whole genome shotgun (WGS) entry which is preliminary data.</text>
</comment>
<gene>
    <name evidence="2" type="ORF">O6P37_02450</name>
</gene>
<accession>A0ABT4PMB6</accession>
<sequence length="93" mass="9052">MKKLYLAAIVGGTMAALALGAPTASAAPAGVGSAEETAAVLERSGYRVVVDKVGDLPLDQCSVAAVQPGGGPTQPMSTGGHGESATLLLTAKC</sequence>
<organism evidence="2 3">
    <name type="scientific">Mycobacterium hippophais</name>
    <dbReference type="NCBI Taxonomy" id="3016340"/>
    <lineage>
        <taxon>Bacteria</taxon>
        <taxon>Bacillati</taxon>
        <taxon>Actinomycetota</taxon>
        <taxon>Actinomycetes</taxon>
        <taxon>Mycobacteriales</taxon>
        <taxon>Mycobacteriaceae</taxon>
        <taxon>Mycobacterium</taxon>
    </lineage>
</organism>
<keyword evidence="1" id="KW-0732">Signal</keyword>
<dbReference type="RefSeq" id="WP_269892565.1">
    <property type="nucleotide sequence ID" value="NZ_JAPZPY010000001.1"/>
</dbReference>
<evidence type="ECO:0000256" key="1">
    <source>
        <dbReference type="SAM" id="SignalP"/>
    </source>
</evidence>
<evidence type="ECO:0000313" key="3">
    <source>
        <dbReference type="Proteomes" id="UP001142153"/>
    </source>
</evidence>
<reference evidence="2" key="1">
    <citation type="submission" date="2022-12" db="EMBL/GenBank/DDBJ databases">
        <authorList>
            <person name="Deng Y."/>
            <person name="Zhang Y.-Q."/>
        </authorList>
    </citation>
    <scope>NUCLEOTIDE SEQUENCE</scope>
    <source>
        <strain evidence="2">CPCC 205372</strain>
    </source>
</reference>
<dbReference type="Proteomes" id="UP001142153">
    <property type="component" value="Unassembled WGS sequence"/>
</dbReference>